<keyword evidence="2" id="KW-0479">Metal-binding</keyword>
<dbReference type="CDD" id="cd12148">
    <property type="entry name" value="fungal_TF_MHR"/>
    <property type="match status" value="1"/>
</dbReference>
<keyword evidence="11" id="KW-1185">Reference proteome</keyword>
<gene>
    <name evidence="10" type="ORF">KQ657_004771</name>
</gene>
<evidence type="ECO:0000256" key="8">
    <source>
        <dbReference type="SAM" id="MobiDB-lite"/>
    </source>
</evidence>
<dbReference type="InterPro" id="IPR050797">
    <property type="entry name" value="Carb_Metab_Trans_Reg"/>
</dbReference>
<dbReference type="GeneID" id="66118145"/>
<keyword evidence="6" id="KW-0804">Transcription</keyword>
<reference evidence="10" key="1">
    <citation type="submission" date="2021-03" db="EMBL/GenBank/DDBJ databases">
        <authorList>
            <person name="Palmer J.M."/>
        </authorList>
    </citation>
    <scope>NUCLEOTIDE SEQUENCE</scope>
    <source>
        <strain evidence="10">ARV_011</strain>
    </source>
</reference>
<dbReference type="GO" id="GO:0005634">
    <property type="term" value="C:nucleus"/>
    <property type="evidence" value="ECO:0007669"/>
    <property type="project" value="UniProtKB-SubCell"/>
</dbReference>
<evidence type="ECO:0000256" key="1">
    <source>
        <dbReference type="ARBA" id="ARBA00004123"/>
    </source>
</evidence>
<dbReference type="AlphaFoldDB" id="A0A9P7VBM9"/>
<keyword evidence="5" id="KW-0238">DNA-binding</keyword>
<dbReference type="GO" id="GO:0008270">
    <property type="term" value="F:zinc ion binding"/>
    <property type="evidence" value="ECO:0007669"/>
    <property type="project" value="InterPro"/>
</dbReference>
<comment type="subcellular location">
    <subcellularLocation>
        <location evidence="1">Nucleus</location>
    </subcellularLocation>
</comment>
<dbReference type="RefSeq" id="XP_043050103.1">
    <property type="nucleotide sequence ID" value="XM_043195437.1"/>
</dbReference>
<name>A0A9P7VBM9_9ASCO</name>
<comment type="caution">
    <text evidence="10">The sequence shown here is derived from an EMBL/GenBank/DDBJ whole genome shotgun (WGS) entry which is preliminary data.</text>
</comment>
<evidence type="ECO:0000259" key="9">
    <source>
        <dbReference type="SMART" id="SM00906"/>
    </source>
</evidence>
<feature type="domain" description="Xylanolytic transcriptional activator regulatory" evidence="9">
    <location>
        <begin position="127"/>
        <end position="197"/>
    </location>
</feature>
<dbReference type="GO" id="GO:0006351">
    <property type="term" value="P:DNA-templated transcription"/>
    <property type="evidence" value="ECO:0007669"/>
    <property type="project" value="InterPro"/>
</dbReference>
<evidence type="ECO:0000313" key="10">
    <source>
        <dbReference type="EMBL" id="KAG7194556.1"/>
    </source>
</evidence>
<keyword evidence="3" id="KW-0862">Zinc</keyword>
<dbReference type="GO" id="GO:0003677">
    <property type="term" value="F:DNA binding"/>
    <property type="evidence" value="ECO:0007669"/>
    <property type="project" value="UniProtKB-KW"/>
</dbReference>
<dbReference type="InterPro" id="IPR007219">
    <property type="entry name" value="XnlR_reg_dom"/>
</dbReference>
<evidence type="ECO:0000256" key="4">
    <source>
        <dbReference type="ARBA" id="ARBA00023015"/>
    </source>
</evidence>
<sequence length="553" mass="62516">MLLPFLQVFQTWYYGVWPVVSVAHLVAELTKTTQIDSTKIVLTQSNIPAYALSCAIAAAIDSQVTFLTTKAELLNLPTEITGSQFAEECVRSRSMTEFRERPSAEALLTSFFLYAHYVNIKLGLLTSMVYLREAITMAQIMGLHNPETYDDLPTAEGHRLRKIYYMLLVTERFMCISDNLPVILDVAIPYPELEDEEYSALLRGFSELVKVFAIPDKRFFDKMITSKSLANSSMSSIISAASSDGGPSGPNWIQRVQDQLTNILVTSQTPEIQKLNILLSKYWMMCLAWHVTRRCGLLVGDENDNNCFSIMYPIKIARDFIEETSSLTIFAFESNGPGVCIKLLEIALGLMDSLTTTMSSEGFASLYKVFMLVHKLKNDITLPVKLYQRVEKVIQNQVLPTRGYISELTEEEIQTTTEKRQQQEQIMDSHQPPPPPATNYSLFSFENQVVEQQQQQQSNAQYFQPEVDQNSIQQFHGSKLILSPFTLFQQFSEQQLLQTPGASAIPEQQRYTSAVSNDPNMDMGNPLFQVASAYSYPPSCDEKGNPLPREYRG</sequence>
<evidence type="ECO:0000256" key="3">
    <source>
        <dbReference type="ARBA" id="ARBA00022833"/>
    </source>
</evidence>
<evidence type="ECO:0000256" key="6">
    <source>
        <dbReference type="ARBA" id="ARBA00023163"/>
    </source>
</evidence>
<proteinExistence type="predicted"/>
<evidence type="ECO:0000313" key="11">
    <source>
        <dbReference type="Proteomes" id="UP000790833"/>
    </source>
</evidence>
<dbReference type="EMBL" id="JAHMUF010000007">
    <property type="protein sequence ID" value="KAG7194556.1"/>
    <property type="molecule type" value="Genomic_DNA"/>
</dbReference>
<protein>
    <recommendedName>
        <fullName evidence="9">Xylanolytic transcriptional activator regulatory domain-containing protein</fullName>
    </recommendedName>
</protein>
<evidence type="ECO:0000256" key="2">
    <source>
        <dbReference type="ARBA" id="ARBA00022723"/>
    </source>
</evidence>
<organism evidence="10 11">
    <name type="scientific">Scheffersomyces spartinae</name>
    <dbReference type="NCBI Taxonomy" id="45513"/>
    <lineage>
        <taxon>Eukaryota</taxon>
        <taxon>Fungi</taxon>
        <taxon>Dikarya</taxon>
        <taxon>Ascomycota</taxon>
        <taxon>Saccharomycotina</taxon>
        <taxon>Pichiomycetes</taxon>
        <taxon>Debaryomycetaceae</taxon>
        <taxon>Scheffersomyces</taxon>
    </lineage>
</organism>
<keyword evidence="4" id="KW-0805">Transcription regulation</keyword>
<accession>A0A9P7VBM9</accession>
<evidence type="ECO:0000256" key="7">
    <source>
        <dbReference type="ARBA" id="ARBA00023242"/>
    </source>
</evidence>
<feature type="region of interest" description="Disordered" evidence="8">
    <location>
        <begin position="414"/>
        <end position="439"/>
    </location>
</feature>
<dbReference type="OrthoDB" id="2740448at2759"/>
<dbReference type="PANTHER" id="PTHR31668">
    <property type="entry name" value="GLUCOSE TRANSPORT TRANSCRIPTION REGULATOR RGT1-RELATED-RELATED"/>
    <property type="match status" value="1"/>
</dbReference>
<dbReference type="PANTHER" id="PTHR31668:SF18">
    <property type="entry name" value="MALTOSE FERMENTATION REGULATORY PROTEIN MAL13-RELATED"/>
    <property type="match status" value="1"/>
</dbReference>
<dbReference type="Proteomes" id="UP000790833">
    <property type="component" value="Unassembled WGS sequence"/>
</dbReference>
<keyword evidence="7" id="KW-0539">Nucleus</keyword>
<dbReference type="SMART" id="SM00906">
    <property type="entry name" value="Fungal_trans"/>
    <property type="match status" value="1"/>
</dbReference>
<evidence type="ECO:0000256" key="5">
    <source>
        <dbReference type="ARBA" id="ARBA00023125"/>
    </source>
</evidence>